<dbReference type="AlphaFoldDB" id="X1H3E2"/>
<reference evidence="1" key="1">
    <citation type="journal article" date="2014" name="Front. Microbiol.">
        <title>High frequency of phylogenetically diverse reductive dehalogenase-homologous genes in deep subseafloor sedimentary metagenomes.</title>
        <authorList>
            <person name="Kawai M."/>
            <person name="Futagami T."/>
            <person name="Toyoda A."/>
            <person name="Takaki Y."/>
            <person name="Nishi S."/>
            <person name="Hori S."/>
            <person name="Arai W."/>
            <person name="Tsubouchi T."/>
            <person name="Morono Y."/>
            <person name="Uchiyama I."/>
            <person name="Ito T."/>
            <person name="Fujiyama A."/>
            <person name="Inagaki F."/>
            <person name="Takami H."/>
        </authorList>
    </citation>
    <scope>NUCLEOTIDE SEQUENCE</scope>
    <source>
        <strain evidence="1">Expedition CK06-06</strain>
    </source>
</reference>
<organism evidence="1">
    <name type="scientific">marine sediment metagenome</name>
    <dbReference type="NCBI Taxonomy" id="412755"/>
    <lineage>
        <taxon>unclassified sequences</taxon>
        <taxon>metagenomes</taxon>
        <taxon>ecological metagenomes</taxon>
    </lineage>
</organism>
<evidence type="ECO:0000313" key="1">
    <source>
        <dbReference type="EMBL" id="GAH39798.1"/>
    </source>
</evidence>
<accession>X1H3E2</accession>
<dbReference type="EMBL" id="BARU01013694">
    <property type="protein sequence ID" value="GAH39798.1"/>
    <property type="molecule type" value="Genomic_DNA"/>
</dbReference>
<feature type="non-terminal residue" evidence="1">
    <location>
        <position position="1"/>
    </location>
</feature>
<proteinExistence type="predicted"/>
<gene>
    <name evidence="1" type="ORF">S03H2_24581</name>
</gene>
<name>X1H3E2_9ZZZZ</name>
<sequence>KKHYRHYDLNLLQKQLEEARVHLDIVNVEYVYKKSRFVKHYLTLTQNRHWFIELRAVNRLMWNYVWKRLRKTDKKHGQHLVVVLRKINTGML</sequence>
<protein>
    <submittedName>
        <fullName evidence="1">Uncharacterized protein</fullName>
    </submittedName>
</protein>
<comment type="caution">
    <text evidence="1">The sequence shown here is derived from an EMBL/GenBank/DDBJ whole genome shotgun (WGS) entry which is preliminary data.</text>
</comment>